<comment type="caution">
    <text evidence="1">The sequence shown here is derived from an EMBL/GenBank/DDBJ whole genome shotgun (WGS) entry which is preliminary data.</text>
</comment>
<protein>
    <recommendedName>
        <fullName evidence="3">Peptidase C39-like domain-containing protein</fullName>
    </recommendedName>
</protein>
<dbReference type="EMBL" id="PEYO01000012">
    <property type="protein sequence ID" value="PIU03645.1"/>
    <property type="molecule type" value="Genomic_DNA"/>
</dbReference>
<proteinExistence type="predicted"/>
<dbReference type="Proteomes" id="UP000228996">
    <property type="component" value="Unassembled WGS sequence"/>
</dbReference>
<evidence type="ECO:0000313" key="2">
    <source>
        <dbReference type="Proteomes" id="UP000228996"/>
    </source>
</evidence>
<reference evidence="2" key="1">
    <citation type="submission" date="2017-09" db="EMBL/GenBank/DDBJ databases">
        <title>Depth-based differentiation of microbial function through sediment-hosted aquifers and enrichment of novel symbionts in the deep terrestrial subsurface.</title>
        <authorList>
            <person name="Probst A.J."/>
            <person name="Ladd B."/>
            <person name="Jarett J.K."/>
            <person name="Geller-Mcgrath D.E."/>
            <person name="Sieber C.M.K."/>
            <person name="Emerson J.B."/>
            <person name="Anantharaman K."/>
            <person name="Thomas B.C."/>
            <person name="Malmstrom R."/>
            <person name="Stieglmeier M."/>
            <person name="Klingl A."/>
            <person name="Woyke T."/>
            <person name="Ryan C.M."/>
            <person name="Banfield J.F."/>
        </authorList>
    </citation>
    <scope>NUCLEOTIDE SEQUENCE [LARGE SCALE GENOMIC DNA]</scope>
</reference>
<dbReference type="AlphaFoldDB" id="A0A2M6XD86"/>
<gene>
    <name evidence="1" type="ORF">COT44_02025</name>
</gene>
<accession>A0A2M6XD86</accession>
<evidence type="ECO:0008006" key="3">
    <source>
        <dbReference type="Google" id="ProtNLM"/>
    </source>
</evidence>
<name>A0A2M6XD86_9BACT</name>
<sequence>MGEKIFWKKAEFVKPLPVEPLKRAKTELPTVRSEDFINQNTDQNFGEFESQETIRLTGYNAEVMRPHGCGISAVYMALRTIGSGNFKSKYDSVGKFALDALSFHRNDLVQGDERIIGTPVFNLKSGWYHDALVYCAINLGGVNGFRMENLGSFENVLNVVQQQRLESGHNEVLAVVSVRNNHWRLKTERSSISTHMVLVNGFDFSEDGQLTRIRVADSYVANEPRINTWMEVTDEISKSFTGRAMFFAKK</sequence>
<evidence type="ECO:0000313" key="1">
    <source>
        <dbReference type="EMBL" id="PIU03645.1"/>
    </source>
</evidence>
<organism evidence="1 2">
    <name type="scientific">Candidatus Shapirobacteria bacterium CG08_land_8_20_14_0_20_39_18</name>
    <dbReference type="NCBI Taxonomy" id="1974883"/>
    <lineage>
        <taxon>Bacteria</taxon>
        <taxon>Candidatus Shapironibacteriota</taxon>
    </lineage>
</organism>